<feature type="domain" description="DExH18 N-terminal" evidence="6">
    <location>
        <begin position="7"/>
        <end position="58"/>
    </location>
</feature>
<dbReference type="GO" id="GO:0045025">
    <property type="term" value="C:mitochondrial degradosome"/>
    <property type="evidence" value="ECO:0007669"/>
    <property type="project" value="TreeGrafter"/>
</dbReference>
<dbReference type="EMBL" id="JAXIOK010000018">
    <property type="protein sequence ID" value="KAK4750094.1"/>
    <property type="molecule type" value="Genomic_DNA"/>
</dbReference>
<evidence type="ECO:0008006" key="9">
    <source>
        <dbReference type="Google" id="ProtNLM"/>
    </source>
</evidence>
<dbReference type="GO" id="GO:0016787">
    <property type="term" value="F:hydrolase activity"/>
    <property type="evidence" value="ECO:0007669"/>
    <property type="project" value="UniProtKB-KW"/>
</dbReference>
<evidence type="ECO:0000259" key="5">
    <source>
        <dbReference type="Pfam" id="PF22527"/>
    </source>
</evidence>
<evidence type="ECO:0000256" key="2">
    <source>
        <dbReference type="ARBA" id="ARBA00022801"/>
    </source>
</evidence>
<keyword evidence="2" id="KW-0378">Hydrolase</keyword>
<evidence type="ECO:0000259" key="6">
    <source>
        <dbReference type="Pfam" id="PF23703"/>
    </source>
</evidence>
<gene>
    <name evidence="7" type="ORF">SAY87_027543</name>
</gene>
<organism evidence="7 8">
    <name type="scientific">Trapa incisa</name>
    <dbReference type="NCBI Taxonomy" id="236973"/>
    <lineage>
        <taxon>Eukaryota</taxon>
        <taxon>Viridiplantae</taxon>
        <taxon>Streptophyta</taxon>
        <taxon>Embryophyta</taxon>
        <taxon>Tracheophyta</taxon>
        <taxon>Spermatophyta</taxon>
        <taxon>Magnoliopsida</taxon>
        <taxon>eudicotyledons</taxon>
        <taxon>Gunneridae</taxon>
        <taxon>Pentapetalae</taxon>
        <taxon>rosids</taxon>
        <taxon>malvids</taxon>
        <taxon>Myrtales</taxon>
        <taxon>Lythraceae</taxon>
        <taxon>Trapa</taxon>
    </lineage>
</organism>
<sequence>MLRRLQTHKFCNFFFKECIADIAAYLVSLGPSDYAIKFLFPIFLEFSLKEFPDEIMKFKNMVASADLTKPQTWFLSARAMKPKIVYHCGPTNSGKTCNSLQRFMEAEKGIYCSPLRLLAMEVFNKVNALGVYCSLLTGQEKKHVPFSNHVACTVEIVSVDDLYDVAVIDERDI</sequence>
<dbReference type="InterPro" id="IPR050699">
    <property type="entry name" value="RNA-DNA_Helicase"/>
</dbReference>
<comment type="caution">
    <text evidence="7">The sequence shown here is derived from an EMBL/GenBank/DDBJ whole genome shotgun (WGS) entry which is preliminary data.</text>
</comment>
<dbReference type="Pfam" id="PF22527">
    <property type="entry name" value="DEXQc_Suv3"/>
    <property type="match status" value="1"/>
</dbReference>
<keyword evidence="3" id="KW-0347">Helicase</keyword>
<dbReference type="PANTHER" id="PTHR12131">
    <property type="entry name" value="ATP-DEPENDENT RNA AND DNA HELICASE"/>
    <property type="match status" value="1"/>
</dbReference>
<evidence type="ECO:0000313" key="7">
    <source>
        <dbReference type="EMBL" id="KAK4750094.1"/>
    </source>
</evidence>
<dbReference type="AlphaFoldDB" id="A0AAN7PKB7"/>
<evidence type="ECO:0000256" key="4">
    <source>
        <dbReference type="ARBA" id="ARBA00022840"/>
    </source>
</evidence>
<dbReference type="Pfam" id="PF23703">
    <property type="entry name" value="DExH18_N"/>
    <property type="match status" value="1"/>
</dbReference>
<dbReference type="InterPro" id="IPR055206">
    <property type="entry name" value="DEXQc_SUV3"/>
</dbReference>
<dbReference type="InterPro" id="IPR056377">
    <property type="entry name" value="DExH18_N"/>
</dbReference>
<evidence type="ECO:0000256" key="1">
    <source>
        <dbReference type="ARBA" id="ARBA00022741"/>
    </source>
</evidence>
<dbReference type="SUPFAM" id="SSF52540">
    <property type="entry name" value="P-loop containing nucleoside triphosphate hydrolases"/>
    <property type="match status" value="1"/>
</dbReference>
<accession>A0AAN7PKB7</accession>
<keyword evidence="8" id="KW-1185">Reference proteome</keyword>
<proteinExistence type="predicted"/>
<evidence type="ECO:0000313" key="8">
    <source>
        <dbReference type="Proteomes" id="UP001345219"/>
    </source>
</evidence>
<dbReference type="Proteomes" id="UP001345219">
    <property type="component" value="Chromosome 21"/>
</dbReference>
<dbReference type="Gene3D" id="3.40.50.300">
    <property type="entry name" value="P-loop containing nucleotide triphosphate hydrolases"/>
    <property type="match status" value="1"/>
</dbReference>
<name>A0AAN7PKB7_9MYRT</name>
<feature type="domain" description="ATP-dependent RNA helicase SUV3 DEXQ-box helicase" evidence="5">
    <location>
        <begin position="70"/>
        <end position="171"/>
    </location>
</feature>
<keyword evidence="1" id="KW-0547">Nucleotide-binding</keyword>
<dbReference type="InterPro" id="IPR027417">
    <property type="entry name" value="P-loop_NTPase"/>
</dbReference>
<keyword evidence="4" id="KW-0067">ATP-binding</keyword>
<protein>
    <recommendedName>
        <fullName evidence="9">RNA helicase</fullName>
    </recommendedName>
</protein>
<dbReference type="GO" id="GO:0000965">
    <property type="term" value="P:mitochondrial RNA 3'-end processing"/>
    <property type="evidence" value="ECO:0007669"/>
    <property type="project" value="TreeGrafter"/>
</dbReference>
<dbReference type="GO" id="GO:0005524">
    <property type="term" value="F:ATP binding"/>
    <property type="evidence" value="ECO:0007669"/>
    <property type="project" value="UniProtKB-KW"/>
</dbReference>
<reference evidence="7 8" key="1">
    <citation type="journal article" date="2023" name="Hortic Res">
        <title>Pangenome of water caltrop reveals structural variations and asymmetric subgenome divergence after allopolyploidization.</title>
        <authorList>
            <person name="Zhang X."/>
            <person name="Chen Y."/>
            <person name="Wang L."/>
            <person name="Yuan Y."/>
            <person name="Fang M."/>
            <person name="Shi L."/>
            <person name="Lu R."/>
            <person name="Comes H.P."/>
            <person name="Ma Y."/>
            <person name="Chen Y."/>
            <person name="Huang G."/>
            <person name="Zhou Y."/>
            <person name="Zheng Z."/>
            <person name="Qiu Y."/>
        </authorList>
    </citation>
    <scope>NUCLEOTIDE SEQUENCE [LARGE SCALE GENOMIC DNA]</scope>
    <source>
        <tissue evidence="7">Roots</tissue>
    </source>
</reference>
<dbReference type="PANTHER" id="PTHR12131:SF28">
    <property type="entry name" value="DEXH-BOX ATP-DEPENDENT RNA HELICASE DEXH18, MITOCHONDRIAL"/>
    <property type="match status" value="1"/>
</dbReference>
<evidence type="ECO:0000256" key="3">
    <source>
        <dbReference type="ARBA" id="ARBA00022806"/>
    </source>
</evidence>
<dbReference type="GO" id="GO:0004386">
    <property type="term" value="F:helicase activity"/>
    <property type="evidence" value="ECO:0007669"/>
    <property type="project" value="UniProtKB-KW"/>
</dbReference>